<dbReference type="SUPFAM" id="SSF53756">
    <property type="entry name" value="UDP-Glycosyltransferase/glycogen phosphorylase"/>
    <property type="match status" value="1"/>
</dbReference>
<dbReference type="RefSeq" id="WP_128958555.1">
    <property type="nucleotide sequence ID" value="NZ_RDQZ01000026.1"/>
</dbReference>
<dbReference type="PANTHER" id="PTHR43174">
    <property type="entry name" value="UDP-N-ACETYLGLUCOSAMINE 2-EPIMERASE"/>
    <property type="match status" value="1"/>
</dbReference>
<evidence type="ECO:0000256" key="2">
    <source>
        <dbReference type="ARBA" id="ARBA00036080"/>
    </source>
</evidence>
<evidence type="ECO:0000256" key="4">
    <source>
        <dbReference type="ARBA" id="ARBA00038858"/>
    </source>
</evidence>
<dbReference type="InterPro" id="IPR029767">
    <property type="entry name" value="WecB-like"/>
</dbReference>
<evidence type="ECO:0000313" key="7">
    <source>
        <dbReference type="EMBL" id="RXH09188.1"/>
    </source>
</evidence>
<evidence type="ECO:0000256" key="1">
    <source>
        <dbReference type="ARBA" id="ARBA00023235"/>
    </source>
</evidence>
<comment type="caution">
    <text evidence="7">The sequence shown here is derived from an EMBL/GenBank/DDBJ whole genome shotgun (WGS) entry which is preliminary data.</text>
</comment>
<reference evidence="7 8" key="1">
    <citation type="submission" date="2018-10" db="EMBL/GenBank/DDBJ databases">
        <title>Bradyrhizobium sp. nov., effective nodules isolated from peanut in China.</title>
        <authorList>
            <person name="Li Y."/>
        </authorList>
    </citation>
    <scope>NUCLEOTIDE SEQUENCE [LARGE SCALE GENOMIC DNA]</scope>
    <source>
        <strain evidence="7 8">CCBAU 53426</strain>
    </source>
</reference>
<dbReference type="InterPro" id="IPR003331">
    <property type="entry name" value="UDP_GlcNAc_Epimerase_2_dom"/>
</dbReference>
<dbReference type="Gene3D" id="3.40.50.2000">
    <property type="entry name" value="Glycogen Phosphorylase B"/>
    <property type="match status" value="2"/>
</dbReference>
<dbReference type="EMBL" id="RDQZ01000026">
    <property type="protein sequence ID" value="RXH09188.1"/>
    <property type="molecule type" value="Genomic_DNA"/>
</dbReference>
<evidence type="ECO:0000256" key="3">
    <source>
        <dbReference type="ARBA" id="ARBA00038209"/>
    </source>
</evidence>
<dbReference type="Pfam" id="PF02350">
    <property type="entry name" value="Epimerase_2"/>
    <property type="match status" value="1"/>
</dbReference>
<dbReference type="GO" id="GO:0008761">
    <property type="term" value="F:UDP-N-acetylglucosamine 2-epimerase activity"/>
    <property type="evidence" value="ECO:0007669"/>
    <property type="project" value="UniProtKB-EC"/>
</dbReference>
<evidence type="ECO:0000313" key="8">
    <source>
        <dbReference type="Proteomes" id="UP000290401"/>
    </source>
</evidence>
<keyword evidence="1 5" id="KW-0413">Isomerase</keyword>
<name>A0ABY0E0B5_9BRAD</name>
<protein>
    <recommendedName>
        <fullName evidence="4">UDP-N-acetylglucosamine 2-epimerase (non-hydrolyzing)</fullName>
        <ecNumber evidence="4">5.1.3.14</ecNumber>
    </recommendedName>
</protein>
<dbReference type="CDD" id="cd03786">
    <property type="entry name" value="GTB_UDP-GlcNAc_2-Epimerase"/>
    <property type="match status" value="1"/>
</dbReference>
<organism evidence="7 8">
    <name type="scientific">Bradyrhizobium guangzhouense</name>
    <dbReference type="NCBI Taxonomy" id="1325095"/>
    <lineage>
        <taxon>Bacteria</taxon>
        <taxon>Pseudomonadati</taxon>
        <taxon>Pseudomonadota</taxon>
        <taxon>Alphaproteobacteria</taxon>
        <taxon>Hyphomicrobiales</taxon>
        <taxon>Nitrobacteraceae</taxon>
        <taxon>Bradyrhizobium</taxon>
    </lineage>
</organism>
<proteinExistence type="inferred from homology"/>
<accession>A0ABY0E0B5</accession>
<keyword evidence="8" id="KW-1185">Reference proteome</keyword>
<comment type="catalytic activity">
    <reaction evidence="2">
        <text>UDP-N-acetyl-alpha-D-glucosamine = UDP-N-acetyl-alpha-D-mannosamine</text>
        <dbReference type="Rhea" id="RHEA:17213"/>
        <dbReference type="ChEBI" id="CHEBI:57705"/>
        <dbReference type="ChEBI" id="CHEBI:68623"/>
        <dbReference type="EC" id="5.1.3.14"/>
    </reaction>
</comment>
<evidence type="ECO:0000256" key="5">
    <source>
        <dbReference type="RuleBase" id="RU003513"/>
    </source>
</evidence>
<gene>
    <name evidence="7" type="ORF">EAS56_26375</name>
</gene>
<sequence>MKLLICFGTRPEALKLFPVVGAAKSFEPNLLTKICVTGQHRQMLDQVLSLTGLRPDFDLDLMSDGQSLAEITSRALTGITQVIEGARPDFIVVQGDTTSAMAVAMAAFYKKIRVAHVEAGLRSGNLHSPWPEEANRKIVGTLADIHFAPTPRAQENLLREGVPAKKILITGNTVVDTLMHFSAMIDRETSLSKTLATSFPFLRDSSKVILVTAHRRENFDGGIEQICDALELLARRDDVQIVYPTHLNPKVLDVVRRRLGATEQIHLLPPQEYLPFVYLMKRSFLILTDSGGVQEEAPSLGKPVLVMRDNTERPEGVEAGTARLVGARRDAIVAGASLLLDDAEAYSDMTRRHNPYGDGQASKRIIEALVNHA</sequence>
<dbReference type="NCBIfam" id="TIGR00236">
    <property type="entry name" value="wecB"/>
    <property type="match status" value="1"/>
</dbReference>
<feature type="domain" description="UDP-N-acetylglucosamine 2-epimerase" evidence="6">
    <location>
        <begin position="28"/>
        <end position="369"/>
    </location>
</feature>
<evidence type="ECO:0000259" key="6">
    <source>
        <dbReference type="Pfam" id="PF02350"/>
    </source>
</evidence>
<comment type="similarity">
    <text evidence="3 5">Belongs to the UDP-N-acetylglucosamine 2-epimerase family.</text>
</comment>
<dbReference type="EC" id="5.1.3.14" evidence="4"/>
<dbReference type="Proteomes" id="UP000290401">
    <property type="component" value="Unassembled WGS sequence"/>
</dbReference>
<dbReference type="PANTHER" id="PTHR43174:SF2">
    <property type="entry name" value="UDP-N-ACETYLGLUCOSAMINE 2-EPIMERASE"/>
    <property type="match status" value="1"/>
</dbReference>